<dbReference type="RefSeq" id="WP_132415249.1">
    <property type="nucleotide sequence ID" value="NZ_SMKA01000364.1"/>
</dbReference>
<dbReference type="SMART" id="SM00471">
    <property type="entry name" value="HDc"/>
    <property type="match status" value="1"/>
</dbReference>
<feature type="region of interest" description="Disordered" evidence="1">
    <location>
        <begin position="417"/>
        <end position="453"/>
    </location>
</feature>
<dbReference type="Pfam" id="PF13487">
    <property type="entry name" value="HD_5"/>
    <property type="match status" value="1"/>
</dbReference>
<evidence type="ECO:0000313" key="5">
    <source>
        <dbReference type="Proteomes" id="UP000295075"/>
    </source>
</evidence>
<dbReference type="InterPro" id="IPR037522">
    <property type="entry name" value="HD_GYP_dom"/>
</dbReference>
<feature type="transmembrane region" description="Helical" evidence="2">
    <location>
        <begin position="201"/>
        <end position="220"/>
    </location>
</feature>
<dbReference type="SUPFAM" id="SSF109604">
    <property type="entry name" value="HD-domain/PDEase-like"/>
    <property type="match status" value="1"/>
</dbReference>
<accession>A0A4R4P237</accession>
<dbReference type="InterPro" id="IPR052020">
    <property type="entry name" value="Cyclic_di-GMP/3'3'-cGAMP_PDE"/>
</dbReference>
<dbReference type="PROSITE" id="PS51832">
    <property type="entry name" value="HD_GYP"/>
    <property type="match status" value="1"/>
</dbReference>
<dbReference type="InterPro" id="IPR003607">
    <property type="entry name" value="HD/PDEase_dom"/>
</dbReference>
<dbReference type="PANTHER" id="PTHR45228:SF4">
    <property type="entry name" value="LIPOPROTEIN"/>
    <property type="match status" value="1"/>
</dbReference>
<dbReference type="Proteomes" id="UP000295075">
    <property type="component" value="Unassembled WGS sequence"/>
</dbReference>
<dbReference type="EMBL" id="SMKA01000364">
    <property type="protein sequence ID" value="TDC14743.1"/>
    <property type="molecule type" value="Genomic_DNA"/>
</dbReference>
<feature type="transmembrane region" description="Helical" evidence="2">
    <location>
        <begin position="101"/>
        <end position="121"/>
    </location>
</feature>
<evidence type="ECO:0000313" key="4">
    <source>
        <dbReference type="EMBL" id="TDC14743.1"/>
    </source>
</evidence>
<organism evidence="4 5">
    <name type="scientific">Kribbella albertanoniae</name>
    <dbReference type="NCBI Taxonomy" id="1266829"/>
    <lineage>
        <taxon>Bacteria</taxon>
        <taxon>Bacillati</taxon>
        <taxon>Actinomycetota</taxon>
        <taxon>Actinomycetes</taxon>
        <taxon>Propionibacteriales</taxon>
        <taxon>Kribbellaceae</taxon>
        <taxon>Kribbella</taxon>
    </lineage>
</organism>
<feature type="transmembrane region" description="Helical" evidence="2">
    <location>
        <begin position="66"/>
        <end position="89"/>
    </location>
</feature>
<protein>
    <submittedName>
        <fullName evidence="4">HD-GYP domain-containing protein</fullName>
    </submittedName>
</protein>
<feature type="transmembrane region" description="Helical" evidence="2">
    <location>
        <begin position="171"/>
        <end position="195"/>
    </location>
</feature>
<dbReference type="Gene3D" id="1.10.3210.10">
    <property type="entry name" value="Hypothetical protein af1432"/>
    <property type="match status" value="1"/>
</dbReference>
<keyword evidence="5" id="KW-1185">Reference proteome</keyword>
<reference evidence="4 5" key="1">
    <citation type="submission" date="2019-03" db="EMBL/GenBank/DDBJ databases">
        <title>Draft genome sequences of novel Actinobacteria.</title>
        <authorList>
            <person name="Sahin N."/>
            <person name="Ay H."/>
            <person name="Saygin H."/>
        </authorList>
    </citation>
    <scope>NUCLEOTIDE SEQUENCE [LARGE SCALE GENOMIC DNA]</scope>
    <source>
        <strain evidence="4 5">JCM 30547</strain>
    </source>
</reference>
<name>A0A4R4P237_9ACTN</name>
<keyword evidence="2" id="KW-0472">Membrane</keyword>
<dbReference type="OrthoDB" id="9802066at2"/>
<dbReference type="CDD" id="cd00077">
    <property type="entry name" value="HDc"/>
    <property type="match status" value="1"/>
</dbReference>
<dbReference type="AlphaFoldDB" id="A0A4R4P237"/>
<evidence type="ECO:0000256" key="1">
    <source>
        <dbReference type="SAM" id="MobiDB-lite"/>
    </source>
</evidence>
<feature type="transmembrane region" description="Helical" evidence="2">
    <location>
        <begin position="136"/>
        <end position="159"/>
    </location>
</feature>
<feature type="domain" description="HD-GYP" evidence="3">
    <location>
        <begin position="226"/>
        <end position="421"/>
    </location>
</feature>
<sequence>MTTTLHRSALRLLVTAASFVALAVWLIAIRKVDDIPATAQLCVVALVASTLRFPHGPARGASMATIVIMSVYVICGPSTAVVVAGVASLAQPRNVPMMKRLYNSSQWILTAAAGALGYGLLDGPTGDAALDQAPQAILAVVVAGLLHQGANAVMMAAVLGLERGAKVVVFFFRDVVGSTALPMLGYSCLGVLMAMTWTGGLRIVAGLLVMVPLIVARWALTQDEAERRAQEAAMRAFIQVIETKDLYTRGHSERVSQGVGMVGKFLKLPEDRQQALEHAGLLHDVGKVGVPTSIIRKPGRLNDSEMDAVRLHPARGVELIGNIPFLEEVKSAVLHHHEKYDGTGYPAGLSGTNIPYFARIIGIVDAFDALTSTRSYRPARSVEETLAILDKDRTSHFDPQLVDAFITVIRSQGWTAARKEQPAPDETVEAGVDHDDLSLDSGGGASGSAAGPA</sequence>
<dbReference type="PANTHER" id="PTHR45228">
    <property type="entry name" value="CYCLIC DI-GMP PHOSPHODIESTERASE TM_0186-RELATED"/>
    <property type="match status" value="1"/>
</dbReference>
<comment type="caution">
    <text evidence="4">The sequence shown here is derived from an EMBL/GenBank/DDBJ whole genome shotgun (WGS) entry which is preliminary data.</text>
</comment>
<gene>
    <name evidence="4" type="ORF">E1261_41450</name>
</gene>
<evidence type="ECO:0000259" key="3">
    <source>
        <dbReference type="PROSITE" id="PS51832"/>
    </source>
</evidence>
<keyword evidence="2" id="KW-0812">Transmembrane</keyword>
<keyword evidence="2" id="KW-1133">Transmembrane helix</keyword>
<evidence type="ECO:0000256" key="2">
    <source>
        <dbReference type="SAM" id="Phobius"/>
    </source>
</evidence>
<feature type="transmembrane region" description="Helical" evidence="2">
    <location>
        <begin position="12"/>
        <end position="28"/>
    </location>
</feature>
<proteinExistence type="predicted"/>